<proteinExistence type="inferred from homology"/>
<comment type="function">
    <text evidence="5">An accessory protein needed during the final step in the assembly of 30S ribosomal subunit, possibly for assembly of the head region. Essential for efficient processing of 16S rRNA. May be needed both before and after RbfA during the maturation of 16S rRNA. It has affinity for free ribosomal 30S subunits but not for 70S ribosomes.</text>
</comment>
<dbReference type="GO" id="GO:0005737">
    <property type="term" value="C:cytoplasm"/>
    <property type="evidence" value="ECO:0007669"/>
    <property type="project" value="UniProtKB-SubCell"/>
</dbReference>
<dbReference type="InterPro" id="IPR002676">
    <property type="entry name" value="RimM_N"/>
</dbReference>
<evidence type="ECO:0000256" key="5">
    <source>
        <dbReference type="HAMAP-Rule" id="MF_00014"/>
    </source>
</evidence>
<comment type="domain">
    <text evidence="5">The PRC barrel domain binds ribosomal protein uS19.</text>
</comment>
<feature type="domain" description="RimM N-terminal" evidence="6">
    <location>
        <begin position="10"/>
        <end position="86"/>
    </location>
</feature>
<dbReference type="Gene3D" id="2.40.30.60">
    <property type="entry name" value="RimM"/>
    <property type="match status" value="1"/>
</dbReference>
<dbReference type="InterPro" id="IPR009000">
    <property type="entry name" value="Transl_B-barrel_sf"/>
</dbReference>
<evidence type="ECO:0000256" key="2">
    <source>
        <dbReference type="ARBA" id="ARBA00022517"/>
    </source>
</evidence>
<feature type="domain" description="PRC-barrel" evidence="7">
    <location>
        <begin position="95"/>
        <end position="166"/>
    </location>
</feature>
<dbReference type="EMBL" id="CP004021">
    <property type="protein sequence ID" value="AKK20011.1"/>
    <property type="molecule type" value="Genomic_DNA"/>
</dbReference>
<dbReference type="Pfam" id="PF05239">
    <property type="entry name" value="PRC"/>
    <property type="match status" value="1"/>
</dbReference>
<dbReference type="Gene3D" id="2.30.30.240">
    <property type="entry name" value="PRC-barrel domain"/>
    <property type="match status" value="1"/>
</dbReference>
<evidence type="ECO:0000313" key="9">
    <source>
        <dbReference type="Proteomes" id="UP000035503"/>
    </source>
</evidence>
<dbReference type="SUPFAM" id="SSF50447">
    <property type="entry name" value="Translation proteins"/>
    <property type="match status" value="1"/>
</dbReference>
<keyword evidence="4 5" id="KW-0143">Chaperone</keyword>
<dbReference type="GO" id="GO:0043022">
    <property type="term" value="F:ribosome binding"/>
    <property type="evidence" value="ECO:0007669"/>
    <property type="project" value="InterPro"/>
</dbReference>
<dbReference type="Proteomes" id="UP000035503">
    <property type="component" value="Chromosome"/>
</dbReference>
<comment type="subunit">
    <text evidence="5">Binds ribosomal protein uS19.</text>
</comment>
<dbReference type="PANTHER" id="PTHR33692:SF1">
    <property type="entry name" value="RIBOSOME MATURATION FACTOR RIMM"/>
    <property type="match status" value="1"/>
</dbReference>
<dbReference type="AlphaFoldDB" id="A0A0G3I2B9"/>
<dbReference type="InterPro" id="IPR011033">
    <property type="entry name" value="PRC_barrel-like_sf"/>
</dbReference>
<dbReference type="GO" id="GO:0042274">
    <property type="term" value="P:ribosomal small subunit biogenesis"/>
    <property type="evidence" value="ECO:0007669"/>
    <property type="project" value="UniProtKB-UniRule"/>
</dbReference>
<organism evidence="8 9">
    <name type="scientific">Candidatus Liberibacter africanus PTSAPSY</name>
    <dbReference type="NCBI Taxonomy" id="1277257"/>
    <lineage>
        <taxon>Bacteria</taxon>
        <taxon>Pseudomonadati</taxon>
        <taxon>Pseudomonadota</taxon>
        <taxon>Alphaproteobacteria</taxon>
        <taxon>Hyphomicrobiales</taxon>
        <taxon>Rhizobiaceae</taxon>
        <taxon>Liberibacter</taxon>
    </lineage>
</organism>
<comment type="similarity">
    <text evidence="5">Belongs to the RimM family.</text>
</comment>
<sequence length="190" mass="21802">MTKLDRMILMATVGKTHGLKGEVYIDSYANDPMDLDCYDLYSDNNREIKILKMYRKQKRFIATLYGIDNVHSASKLHNLKLYAKRQDFKDEELEEDEFFNADLEEMETFDCNGKHWGKVCGIYNFGAGSVIEIKSDTNKLFMIPFTKSAVLNINMKENKILIDPISAGLDNINIKDHNDVTQLESLGDIS</sequence>
<keyword evidence="1 5" id="KW-0963">Cytoplasm</keyword>
<dbReference type="SUPFAM" id="SSF50346">
    <property type="entry name" value="PRC-barrel domain"/>
    <property type="match status" value="1"/>
</dbReference>
<evidence type="ECO:0000313" key="8">
    <source>
        <dbReference type="EMBL" id="AKK20011.1"/>
    </source>
</evidence>
<dbReference type="PANTHER" id="PTHR33692">
    <property type="entry name" value="RIBOSOME MATURATION FACTOR RIMM"/>
    <property type="match status" value="1"/>
</dbReference>
<dbReference type="RefSeq" id="WP_047264063.1">
    <property type="nucleotide sequence ID" value="NZ_CP004021.1"/>
</dbReference>
<reference evidence="8 9" key="1">
    <citation type="journal article" date="2015" name="Genome Announc.">
        <title>Complete Genome Sequence of 'Candidatus Liberibacter africanus,' a Bacterium Associated with Citrus Huanglongbing.</title>
        <authorList>
            <person name="Lin H."/>
            <person name="Pietersen G."/>
            <person name="Han C."/>
            <person name="Read D.A."/>
            <person name="Lou B."/>
            <person name="Gupta G."/>
            <person name="Civerolo E.L."/>
        </authorList>
    </citation>
    <scope>NUCLEOTIDE SEQUENCE [LARGE SCALE GENOMIC DNA]</scope>
    <source>
        <strain evidence="8 9">PTSAPSY</strain>
    </source>
</reference>
<dbReference type="STRING" id="1277257.G293_01895"/>
<accession>A0A0G3I2B9</accession>
<dbReference type="InterPro" id="IPR027275">
    <property type="entry name" value="PRC-brl_dom"/>
</dbReference>
<evidence type="ECO:0000259" key="7">
    <source>
        <dbReference type="Pfam" id="PF05239"/>
    </source>
</evidence>
<dbReference type="HAMAP" id="MF_00014">
    <property type="entry name" value="Ribosome_mat_RimM"/>
    <property type="match status" value="1"/>
</dbReference>
<dbReference type="GO" id="GO:0006364">
    <property type="term" value="P:rRNA processing"/>
    <property type="evidence" value="ECO:0007669"/>
    <property type="project" value="UniProtKB-UniRule"/>
</dbReference>
<dbReference type="InterPro" id="IPR011961">
    <property type="entry name" value="RimM"/>
</dbReference>
<evidence type="ECO:0000259" key="6">
    <source>
        <dbReference type="Pfam" id="PF01782"/>
    </source>
</evidence>
<dbReference type="NCBIfam" id="TIGR02273">
    <property type="entry name" value="16S_RimM"/>
    <property type="match status" value="1"/>
</dbReference>
<keyword evidence="2 5" id="KW-0690">Ribosome biogenesis</keyword>
<evidence type="ECO:0000256" key="4">
    <source>
        <dbReference type="ARBA" id="ARBA00023186"/>
    </source>
</evidence>
<evidence type="ECO:0000256" key="3">
    <source>
        <dbReference type="ARBA" id="ARBA00022552"/>
    </source>
</evidence>
<keyword evidence="3 5" id="KW-0698">rRNA processing</keyword>
<dbReference type="KEGG" id="lau:G293_01895"/>
<dbReference type="GO" id="GO:0005840">
    <property type="term" value="C:ribosome"/>
    <property type="evidence" value="ECO:0007669"/>
    <property type="project" value="InterPro"/>
</dbReference>
<name>A0A0G3I2B9_LIBAF</name>
<comment type="subcellular location">
    <subcellularLocation>
        <location evidence="5">Cytoplasm</location>
    </subcellularLocation>
</comment>
<dbReference type="Pfam" id="PF01782">
    <property type="entry name" value="RimM"/>
    <property type="match status" value="1"/>
</dbReference>
<dbReference type="OrthoDB" id="9788191at2"/>
<gene>
    <name evidence="5" type="primary">rimM</name>
    <name evidence="8" type="ORF">G293_01895</name>
</gene>
<protein>
    <recommendedName>
        <fullName evidence="5">Ribosome maturation factor RimM</fullName>
    </recommendedName>
</protein>
<keyword evidence="9" id="KW-1185">Reference proteome</keyword>
<dbReference type="PATRIC" id="fig|1277257.4.peg.411"/>
<dbReference type="InterPro" id="IPR036976">
    <property type="entry name" value="RimM_N_sf"/>
</dbReference>
<evidence type="ECO:0000256" key="1">
    <source>
        <dbReference type="ARBA" id="ARBA00022490"/>
    </source>
</evidence>